<dbReference type="GO" id="GO:0005886">
    <property type="term" value="C:plasma membrane"/>
    <property type="evidence" value="ECO:0007669"/>
    <property type="project" value="UniProtKB-SubCell"/>
</dbReference>
<comment type="subcellular location">
    <subcellularLocation>
        <location evidence="1">Cell membrane</location>
        <topology evidence="1">Multi-pass membrane protein</topology>
    </subcellularLocation>
</comment>
<evidence type="ECO:0000256" key="7">
    <source>
        <dbReference type="SAM" id="Phobius"/>
    </source>
</evidence>
<dbReference type="GO" id="GO:0022904">
    <property type="term" value="P:respiratory electron transport chain"/>
    <property type="evidence" value="ECO:0007669"/>
    <property type="project" value="InterPro"/>
</dbReference>
<evidence type="ECO:0000256" key="3">
    <source>
        <dbReference type="ARBA" id="ARBA00022692"/>
    </source>
</evidence>
<dbReference type="PANTHER" id="PTHR30485:SF2">
    <property type="entry name" value="BLL0597 PROTEIN"/>
    <property type="match status" value="1"/>
</dbReference>
<evidence type="ECO:0000313" key="10">
    <source>
        <dbReference type="Proteomes" id="UP000199377"/>
    </source>
</evidence>
<evidence type="ECO:0000256" key="2">
    <source>
        <dbReference type="ARBA" id="ARBA00022475"/>
    </source>
</evidence>
<dbReference type="Proteomes" id="UP000199377">
    <property type="component" value="Unassembled WGS sequence"/>
</dbReference>
<dbReference type="STRING" id="1114924.SAMN05216258_107275"/>
<dbReference type="GO" id="GO:0009055">
    <property type="term" value="F:electron transfer activity"/>
    <property type="evidence" value="ECO:0007669"/>
    <property type="project" value="InterPro"/>
</dbReference>
<dbReference type="Pfam" id="PF01292">
    <property type="entry name" value="Ni_hydr_CYTB"/>
    <property type="match status" value="1"/>
</dbReference>
<dbReference type="RefSeq" id="WP_092861359.1">
    <property type="nucleotide sequence ID" value="NZ_FOQH01000007.1"/>
</dbReference>
<evidence type="ECO:0000256" key="1">
    <source>
        <dbReference type="ARBA" id="ARBA00004651"/>
    </source>
</evidence>
<evidence type="ECO:0000256" key="6">
    <source>
        <dbReference type="SAM" id="MobiDB-lite"/>
    </source>
</evidence>
<dbReference type="GO" id="GO:0020037">
    <property type="term" value="F:heme binding"/>
    <property type="evidence" value="ECO:0007669"/>
    <property type="project" value="TreeGrafter"/>
</dbReference>
<dbReference type="PANTHER" id="PTHR30485">
    <property type="entry name" value="NI/FE-HYDROGENASE 1 B-TYPE CYTOCHROME SUBUNIT"/>
    <property type="match status" value="1"/>
</dbReference>
<sequence>MNQTPQSEAAPVGPRWDLLVRIVHWSIAAAVVVDGLILTDGGLAHIWIGYAAGALLALRLVWGLVGSESARFAAFPPSLSAAREHAAGLFSGRPRRPHRSHNPLGALMVYALWATLAVVIATGVAMTGSPLAPRMVEAEPARSLLGLDDDDAGQAERDAHEDEEEEDDGEEGALEEVHEAAANLLLLLALLHVGGVALESRLSGRNLARDMITGGGD</sequence>
<organism evidence="9 10">
    <name type="scientific">Albimonas pacifica</name>
    <dbReference type="NCBI Taxonomy" id="1114924"/>
    <lineage>
        <taxon>Bacteria</taxon>
        <taxon>Pseudomonadati</taxon>
        <taxon>Pseudomonadota</taxon>
        <taxon>Alphaproteobacteria</taxon>
        <taxon>Rhodobacterales</taxon>
        <taxon>Paracoccaceae</taxon>
        <taxon>Albimonas</taxon>
    </lineage>
</organism>
<evidence type="ECO:0000259" key="8">
    <source>
        <dbReference type="Pfam" id="PF01292"/>
    </source>
</evidence>
<dbReference type="InterPro" id="IPR011577">
    <property type="entry name" value="Cyt_b561_bac/Ni-Hgenase"/>
</dbReference>
<proteinExistence type="predicted"/>
<evidence type="ECO:0000313" key="9">
    <source>
        <dbReference type="EMBL" id="SFI52825.1"/>
    </source>
</evidence>
<feature type="transmembrane region" description="Helical" evidence="7">
    <location>
        <begin position="44"/>
        <end position="62"/>
    </location>
</feature>
<dbReference type="InterPro" id="IPR051542">
    <property type="entry name" value="Hydrogenase_cytochrome"/>
</dbReference>
<evidence type="ECO:0000256" key="5">
    <source>
        <dbReference type="ARBA" id="ARBA00023136"/>
    </source>
</evidence>
<evidence type="ECO:0000256" key="4">
    <source>
        <dbReference type="ARBA" id="ARBA00022989"/>
    </source>
</evidence>
<protein>
    <submittedName>
        <fullName evidence="9">Cytochrome b</fullName>
    </submittedName>
</protein>
<keyword evidence="2" id="KW-1003">Cell membrane</keyword>
<dbReference type="Gene3D" id="1.20.950.20">
    <property type="entry name" value="Transmembrane di-heme cytochromes, Chain C"/>
    <property type="match status" value="1"/>
</dbReference>
<feature type="compositionally biased region" description="Acidic residues" evidence="6">
    <location>
        <begin position="161"/>
        <end position="173"/>
    </location>
</feature>
<keyword evidence="4 7" id="KW-1133">Transmembrane helix</keyword>
<dbReference type="AlphaFoldDB" id="A0A1I3IY89"/>
<feature type="transmembrane region" description="Helical" evidence="7">
    <location>
        <begin position="18"/>
        <end position="38"/>
    </location>
</feature>
<keyword evidence="3 7" id="KW-0812">Transmembrane</keyword>
<gene>
    <name evidence="9" type="ORF">SAMN05216258_107275</name>
</gene>
<dbReference type="SUPFAM" id="SSF81342">
    <property type="entry name" value="Transmembrane di-heme cytochromes"/>
    <property type="match status" value="1"/>
</dbReference>
<reference evidence="9 10" key="1">
    <citation type="submission" date="2016-10" db="EMBL/GenBank/DDBJ databases">
        <authorList>
            <person name="de Groot N.N."/>
        </authorList>
    </citation>
    <scope>NUCLEOTIDE SEQUENCE [LARGE SCALE GENOMIC DNA]</scope>
    <source>
        <strain evidence="9 10">CGMCC 1.11030</strain>
    </source>
</reference>
<accession>A0A1I3IY89</accession>
<keyword evidence="5 7" id="KW-0472">Membrane</keyword>
<dbReference type="EMBL" id="FOQH01000007">
    <property type="protein sequence ID" value="SFI52825.1"/>
    <property type="molecule type" value="Genomic_DNA"/>
</dbReference>
<feature type="transmembrane region" description="Helical" evidence="7">
    <location>
        <begin position="104"/>
        <end position="126"/>
    </location>
</feature>
<feature type="region of interest" description="Disordered" evidence="6">
    <location>
        <begin position="145"/>
        <end position="173"/>
    </location>
</feature>
<keyword evidence="10" id="KW-1185">Reference proteome</keyword>
<feature type="domain" description="Cytochrome b561 bacterial/Ni-hydrogenase" evidence="8">
    <location>
        <begin position="15"/>
        <end position="214"/>
    </location>
</feature>
<dbReference type="OrthoDB" id="196472at2"/>
<dbReference type="InterPro" id="IPR016174">
    <property type="entry name" value="Di-haem_cyt_TM"/>
</dbReference>
<name>A0A1I3IY89_9RHOB</name>